<evidence type="ECO:0000313" key="3">
    <source>
        <dbReference type="Proteomes" id="UP001487740"/>
    </source>
</evidence>
<evidence type="ECO:0000256" key="1">
    <source>
        <dbReference type="SAM" id="SignalP"/>
    </source>
</evidence>
<proteinExistence type="predicted"/>
<reference evidence="2 3" key="1">
    <citation type="submission" date="2023-03" db="EMBL/GenBank/DDBJ databases">
        <title>High-quality genome of Scylla paramamosain provides insights in environmental adaptation.</title>
        <authorList>
            <person name="Zhang L."/>
        </authorList>
    </citation>
    <scope>NUCLEOTIDE SEQUENCE [LARGE SCALE GENOMIC DNA]</scope>
    <source>
        <strain evidence="2">LZ_2023a</strain>
        <tissue evidence="2">Muscle</tissue>
    </source>
</reference>
<dbReference type="EMBL" id="JARAKH010000042">
    <property type="protein sequence ID" value="KAK8380355.1"/>
    <property type="molecule type" value="Genomic_DNA"/>
</dbReference>
<keyword evidence="3" id="KW-1185">Reference proteome</keyword>
<feature type="signal peptide" evidence="1">
    <location>
        <begin position="1"/>
        <end position="33"/>
    </location>
</feature>
<keyword evidence="1" id="KW-0732">Signal</keyword>
<comment type="caution">
    <text evidence="2">The sequence shown here is derived from an EMBL/GenBank/DDBJ whole genome shotgun (WGS) entry which is preliminary data.</text>
</comment>
<name>A0AAW0T059_SCYPA</name>
<feature type="chain" id="PRO_5043754689" evidence="1">
    <location>
        <begin position="34"/>
        <end position="67"/>
    </location>
</feature>
<accession>A0AAW0T059</accession>
<evidence type="ECO:0000313" key="2">
    <source>
        <dbReference type="EMBL" id="KAK8380355.1"/>
    </source>
</evidence>
<protein>
    <submittedName>
        <fullName evidence="2">Uncharacterized protein</fullName>
    </submittedName>
</protein>
<gene>
    <name evidence="2" type="ORF">O3P69_016751</name>
</gene>
<dbReference type="AlphaFoldDB" id="A0AAW0T059"/>
<dbReference type="Proteomes" id="UP001487740">
    <property type="component" value="Unassembled WGS sequence"/>
</dbReference>
<organism evidence="2 3">
    <name type="scientific">Scylla paramamosain</name>
    <name type="common">Mud crab</name>
    <dbReference type="NCBI Taxonomy" id="85552"/>
    <lineage>
        <taxon>Eukaryota</taxon>
        <taxon>Metazoa</taxon>
        <taxon>Ecdysozoa</taxon>
        <taxon>Arthropoda</taxon>
        <taxon>Crustacea</taxon>
        <taxon>Multicrustacea</taxon>
        <taxon>Malacostraca</taxon>
        <taxon>Eumalacostraca</taxon>
        <taxon>Eucarida</taxon>
        <taxon>Decapoda</taxon>
        <taxon>Pleocyemata</taxon>
        <taxon>Brachyura</taxon>
        <taxon>Eubrachyura</taxon>
        <taxon>Portunoidea</taxon>
        <taxon>Portunidae</taxon>
        <taxon>Portuninae</taxon>
        <taxon>Scylla</taxon>
    </lineage>
</organism>
<sequence>MRRRAETRRSSRMDCRTLVITFLVWCLVAGMEASPFPESSRPARSADLWCWCGDYPCPCDVAPKYSF</sequence>